<dbReference type="HOGENOM" id="CLU_1277521_0_0_1"/>
<dbReference type="AlphaFoldDB" id="C5PFG7"/>
<dbReference type="EMBL" id="ACFW01000049">
    <property type="protein sequence ID" value="EER23295.1"/>
    <property type="molecule type" value="Genomic_DNA"/>
</dbReference>
<name>C5PFG7_COCP7</name>
<protein>
    <submittedName>
        <fullName evidence="1">Uncharacterized protein</fullName>
    </submittedName>
</protein>
<gene>
    <name evidence="1" type="ORF">CPC735_046650</name>
</gene>
<accession>C5PFG7</accession>
<comment type="caution">
    <text evidence="1">The sequence shown here is derived from an EMBL/GenBank/DDBJ whole genome shotgun (WGS) entry which is preliminary data.</text>
</comment>
<evidence type="ECO:0000313" key="2">
    <source>
        <dbReference type="Proteomes" id="UP000009084"/>
    </source>
</evidence>
<dbReference type="KEGG" id="cpw:9690910"/>
<sequence>MRMRAREQAADGAVQLCPAIPISALLCDNRLHCPDIQNACCSSSNWRWRDAWPVNIRQAKNGCHDGWLRRSYHGLHYRNRLDIPVWCRTKWYNADSGQIYGWFSRHLWVLHVYWKRDQNRRTPRFVPCLGKGSPAAHHALHGPECLPDPARLSRNPAVMYHKQATRQKRHQGTFLCAVLYHDLMMLKEFLYFLYFSYQTPAVNKFLPFTSHLFSIS</sequence>
<dbReference type="Proteomes" id="UP000009084">
    <property type="component" value="Unassembled WGS sequence"/>
</dbReference>
<organism evidence="1 2">
    <name type="scientific">Coccidioides posadasii (strain C735)</name>
    <name type="common">Valley fever fungus</name>
    <dbReference type="NCBI Taxonomy" id="222929"/>
    <lineage>
        <taxon>Eukaryota</taxon>
        <taxon>Fungi</taxon>
        <taxon>Dikarya</taxon>
        <taxon>Ascomycota</taxon>
        <taxon>Pezizomycotina</taxon>
        <taxon>Eurotiomycetes</taxon>
        <taxon>Eurotiomycetidae</taxon>
        <taxon>Onygenales</taxon>
        <taxon>Onygenaceae</taxon>
        <taxon>Coccidioides</taxon>
    </lineage>
</organism>
<dbReference type="VEuPathDB" id="FungiDB:CPC735_046650"/>
<reference evidence="1 2" key="1">
    <citation type="journal article" date="2009" name="Genome Res.">
        <title>Comparative genomic analyses of the human fungal pathogens Coccidioides and their relatives.</title>
        <authorList>
            <person name="Sharpton T.J."/>
            <person name="Stajich J.E."/>
            <person name="Rounsley S.D."/>
            <person name="Gardner M.J."/>
            <person name="Wortman J.R."/>
            <person name="Jordar V.S."/>
            <person name="Maiti R."/>
            <person name="Kodira C.D."/>
            <person name="Neafsey D.E."/>
            <person name="Zeng Q."/>
            <person name="Hung C.-Y."/>
            <person name="McMahan C."/>
            <person name="Muszewska A."/>
            <person name="Grynberg M."/>
            <person name="Mandel M.A."/>
            <person name="Kellner E.M."/>
            <person name="Barker B.M."/>
            <person name="Galgiani J.N."/>
            <person name="Orbach M.J."/>
            <person name="Kirkland T.N."/>
            <person name="Cole G.T."/>
            <person name="Henn M.R."/>
            <person name="Birren B.W."/>
            <person name="Taylor J.W."/>
        </authorList>
    </citation>
    <scope>NUCLEOTIDE SEQUENCE [LARGE SCALE GENOMIC DNA]</scope>
    <source>
        <strain evidence="2">C735</strain>
    </source>
</reference>
<proteinExistence type="predicted"/>
<evidence type="ECO:0000313" key="1">
    <source>
        <dbReference type="EMBL" id="EER23295.1"/>
    </source>
</evidence>